<evidence type="ECO:0000256" key="3">
    <source>
        <dbReference type="ARBA" id="ARBA00012706"/>
    </source>
</evidence>
<accession>A0A2G2YS73</accession>
<dbReference type="EMBL" id="AYRZ02000009">
    <property type="protein sequence ID" value="PHT72606.1"/>
    <property type="molecule type" value="Genomic_DNA"/>
</dbReference>
<evidence type="ECO:0000256" key="2">
    <source>
        <dbReference type="ARBA" id="ARBA00005641"/>
    </source>
</evidence>
<sequence length="80" mass="9419">MTLEEKLYTFGGRNAGAQINNDDDFYTHPMLKKYYKKHIEKVVTRLNNITGVAYSDDPMIMVWELINDPRDQADYLRKTC</sequence>
<dbReference type="STRING" id="4072.A0A2G2YS73"/>
<dbReference type="GO" id="GO:0016985">
    <property type="term" value="F:mannan endo-1,4-beta-mannosidase activity"/>
    <property type="evidence" value="ECO:0007669"/>
    <property type="project" value="UniProtKB-EC"/>
</dbReference>
<evidence type="ECO:0000256" key="1">
    <source>
        <dbReference type="ARBA" id="ARBA00001678"/>
    </source>
</evidence>
<evidence type="ECO:0000256" key="4">
    <source>
        <dbReference type="ARBA" id="ARBA00022801"/>
    </source>
</evidence>
<dbReference type="Gramene" id="PHT72606">
    <property type="protein sequence ID" value="PHT72606"/>
    <property type="gene ID" value="T459_23391"/>
</dbReference>
<dbReference type="InterPro" id="IPR045053">
    <property type="entry name" value="MAN-like"/>
</dbReference>
<organism evidence="7 8">
    <name type="scientific">Capsicum annuum</name>
    <name type="common">Capsicum pepper</name>
    <dbReference type="NCBI Taxonomy" id="4072"/>
    <lineage>
        <taxon>Eukaryota</taxon>
        <taxon>Viridiplantae</taxon>
        <taxon>Streptophyta</taxon>
        <taxon>Embryophyta</taxon>
        <taxon>Tracheophyta</taxon>
        <taxon>Spermatophyta</taxon>
        <taxon>Magnoliopsida</taxon>
        <taxon>eudicotyledons</taxon>
        <taxon>Gunneridae</taxon>
        <taxon>Pentapetalae</taxon>
        <taxon>asterids</taxon>
        <taxon>lamiids</taxon>
        <taxon>Solanales</taxon>
        <taxon>Solanaceae</taxon>
        <taxon>Solanoideae</taxon>
        <taxon>Capsiceae</taxon>
        <taxon>Capsicum</taxon>
    </lineage>
</organism>
<dbReference type="Gene3D" id="3.20.20.80">
    <property type="entry name" value="Glycosidases"/>
    <property type="match status" value="1"/>
</dbReference>
<dbReference type="InterPro" id="IPR017853">
    <property type="entry name" value="GH"/>
</dbReference>
<comment type="similarity">
    <text evidence="2">Belongs to the glycosyl hydrolase 5 (cellulase A) family.</text>
</comment>
<protein>
    <recommendedName>
        <fullName evidence="3">mannan endo-1,4-beta-mannosidase</fullName>
        <ecNumber evidence="3">3.2.1.78</ecNumber>
    </recommendedName>
</protein>
<dbReference type="PANTHER" id="PTHR31451:SF55">
    <property type="entry name" value="MANNAN ENDO-1,4-BETA-MANNOSIDASE 1"/>
    <property type="match status" value="1"/>
</dbReference>
<dbReference type="Pfam" id="PF26410">
    <property type="entry name" value="GH5_mannosidase"/>
    <property type="match status" value="1"/>
</dbReference>
<comment type="catalytic activity">
    <reaction evidence="1">
        <text>Random hydrolysis of (1-&gt;4)-beta-D-mannosidic linkages in mannans, galactomannans and glucomannans.</text>
        <dbReference type="EC" id="3.2.1.78"/>
    </reaction>
</comment>
<gene>
    <name evidence="7" type="ORF">T459_23391</name>
</gene>
<keyword evidence="5" id="KW-0326">Glycosidase</keyword>
<dbReference type="SUPFAM" id="SSF51445">
    <property type="entry name" value="(Trans)glycosidases"/>
    <property type="match status" value="1"/>
</dbReference>
<proteinExistence type="inferred from homology"/>
<evidence type="ECO:0000313" key="7">
    <source>
        <dbReference type="EMBL" id="PHT72606.1"/>
    </source>
</evidence>
<dbReference type="EC" id="3.2.1.78" evidence="3"/>
<evidence type="ECO:0000313" key="8">
    <source>
        <dbReference type="Proteomes" id="UP000222542"/>
    </source>
</evidence>
<dbReference type="PANTHER" id="PTHR31451">
    <property type="match status" value="1"/>
</dbReference>
<evidence type="ECO:0000259" key="6">
    <source>
        <dbReference type="Pfam" id="PF26410"/>
    </source>
</evidence>
<keyword evidence="4" id="KW-0378">Hydrolase</keyword>
<dbReference type="InterPro" id="IPR001547">
    <property type="entry name" value="Glyco_hydro_5"/>
</dbReference>
<reference evidence="7 8" key="2">
    <citation type="journal article" date="2017" name="Genome Biol.">
        <title>New reference genome sequences of hot pepper reveal the massive evolution of plant disease-resistance genes by retroduplication.</title>
        <authorList>
            <person name="Kim S."/>
            <person name="Park J."/>
            <person name="Yeom S.I."/>
            <person name="Kim Y.M."/>
            <person name="Seo E."/>
            <person name="Kim K.T."/>
            <person name="Kim M.S."/>
            <person name="Lee J.M."/>
            <person name="Cheong K."/>
            <person name="Shin H.S."/>
            <person name="Kim S.B."/>
            <person name="Han K."/>
            <person name="Lee J."/>
            <person name="Park M."/>
            <person name="Lee H.A."/>
            <person name="Lee H.Y."/>
            <person name="Lee Y."/>
            <person name="Oh S."/>
            <person name="Lee J.H."/>
            <person name="Choi E."/>
            <person name="Choi E."/>
            <person name="Lee S.E."/>
            <person name="Jeon J."/>
            <person name="Kim H."/>
            <person name="Choi G."/>
            <person name="Song H."/>
            <person name="Lee J."/>
            <person name="Lee S.C."/>
            <person name="Kwon J.K."/>
            <person name="Lee H.Y."/>
            <person name="Koo N."/>
            <person name="Hong Y."/>
            <person name="Kim R.W."/>
            <person name="Kang W.H."/>
            <person name="Huh J.H."/>
            <person name="Kang B.C."/>
            <person name="Yang T.J."/>
            <person name="Lee Y.H."/>
            <person name="Bennetzen J.L."/>
            <person name="Choi D."/>
        </authorList>
    </citation>
    <scope>NUCLEOTIDE SEQUENCE [LARGE SCALE GENOMIC DNA]</scope>
    <source>
        <strain evidence="8">cv. CM334</strain>
    </source>
</reference>
<dbReference type="Proteomes" id="UP000222542">
    <property type="component" value="Unassembled WGS sequence"/>
</dbReference>
<reference evidence="7 8" key="1">
    <citation type="journal article" date="2014" name="Nat. Genet.">
        <title>Genome sequence of the hot pepper provides insights into the evolution of pungency in Capsicum species.</title>
        <authorList>
            <person name="Kim S."/>
            <person name="Park M."/>
            <person name="Yeom S.I."/>
            <person name="Kim Y.M."/>
            <person name="Lee J.M."/>
            <person name="Lee H.A."/>
            <person name="Seo E."/>
            <person name="Choi J."/>
            <person name="Cheong K."/>
            <person name="Kim K.T."/>
            <person name="Jung K."/>
            <person name="Lee G.W."/>
            <person name="Oh S.K."/>
            <person name="Bae C."/>
            <person name="Kim S.B."/>
            <person name="Lee H.Y."/>
            <person name="Kim S.Y."/>
            <person name="Kim M.S."/>
            <person name="Kang B.C."/>
            <person name="Jo Y.D."/>
            <person name="Yang H.B."/>
            <person name="Jeong H.J."/>
            <person name="Kang W.H."/>
            <person name="Kwon J.K."/>
            <person name="Shin C."/>
            <person name="Lim J.Y."/>
            <person name="Park J.H."/>
            <person name="Huh J.H."/>
            <person name="Kim J.S."/>
            <person name="Kim B.D."/>
            <person name="Cohen O."/>
            <person name="Paran I."/>
            <person name="Suh M.C."/>
            <person name="Lee S.B."/>
            <person name="Kim Y.K."/>
            <person name="Shin Y."/>
            <person name="Noh S.J."/>
            <person name="Park J."/>
            <person name="Seo Y.S."/>
            <person name="Kwon S.Y."/>
            <person name="Kim H.A."/>
            <person name="Park J.M."/>
            <person name="Kim H.J."/>
            <person name="Choi S.B."/>
            <person name="Bosland P.W."/>
            <person name="Reeves G."/>
            <person name="Jo S.H."/>
            <person name="Lee B.W."/>
            <person name="Cho H.T."/>
            <person name="Choi H.S."/>
            <person name="Lee M.S."/>
            <person name="Yu Y."/>
            <person name="Do Choi Y."/>
            <person name="Park B.S."/>
            <person name="van Deynze A."/>
            <person name="Ashrafi H."/>
            <person name="Hill T."/>
            <person name="Kim W.T."/>
            <person name="Pai H.S."/>
            <person name="Ahn H.K."/>
            <person name="Yeam I."/>
            <person name="Giovannoni J.J."/>
            <person name="Rose J.K."/>
            <person name="Sorensen I."/>
            <person name="Lee S.J."/>
            <person name="Kim R.W."/>
            <person name="Choi I.Y."/>
            <person name="Choi B.S."/>
            <person name="Lim J.S."/>
            <person name="Lee Y.H."/>
            <person name="Choi D."/>
        </authorList>
    </citation>
    <scope>NUCLEOTIDE SEQUENCE [LARGE SCALE GENOMIC DNA]</scope>
    <source>
        <strain evidence="8">cv. CM334</strain>
    </source>
</reference>
<comment type="caution">
    <text evidence="7">The sequence shown here is derived from an EMBL/GenBank/DDBJ whole genome shotgun (WGS) entry which is preliminary data.</text>
</comment>
<dbReference type="AlphaFoldDB" id="A0A2G2YS73"/>
<keyword evidence="8" id="KW-1185">Reference proteome</keyword>
<feature type="domain" description="Glycoside hydrolase family 5" evidence="6">
    <location>
        <begin position="23"/>
        <end position="72"/>
    </location>
</feature>
<evidence type="ECO:0000256" key="5">
    <source>
        <dbReference type="ARBA" id="ARBA00023295"/>
    </source>
</evidence>
<name>A0A2G2YS73_CAPAN</name>